<evidence type="ECO:0000313" key="4">
    <source>
        <dbReference type="EMBL" id="RCX05251.1"/>
    </source>
</evidence>
<dbReference type="PANTHER" id="PTHR43477:SF1">
    <property type="entry name" value="DIHYDROANTICAPSIN 7-DEHYDROGENASE"/>
    <property type="match status" value="1"/>
</dbReference>
<dbReference type="EMBL" id="QPJS01000001">
    <property type="protein sequence ID" value="RCX05251.1"/>
    <property type="molecule type" value="Genomic_DNA"/>
</dbReference>
<keyword evidence="5" id="KW-1185">Reference proteome</keyword>
<comment type="similarity">
    <text evidence="1">Belongs to the short-chain dehydrogenases/reductases (SDR) family.</text>
</comment>
<evidence type="ECO:0000313" key="5">
    <source>
        <dbReference type="Proteomes" id="UP000253517"/>
    </source>
</evidence>
<comment type="caution">
    <text evidence="4">The sequence shown here is derived from an EMBL/GenBank/DDBJ whole genome shotgun (WGS) entry which is preliminary data.</text>
</comment>
<keyword evidence="2" id="KW-0560">Oxidoreductase</keyword>
<dbReference type="InterPro" id="IPR002347">
    <property type="entry name" value="SDR_fam"/>
</dbReference>
<sequence length="229" mass="24662">MKTYLIVGASSGIGRYIAEKLAADGHRIYTGQRRPAEGIQGAIHFEFDVTNPNASIPAIENLDGIVYCPGTINLKPFHRITESELKEEFEINFFGAFRTIQKCLPALKKSESASVVLFSTVAVQTGMPFHAGIASAKGAIEGLTKSLAAELAPAIRVNAIAPSLTDTPLASKLLNTEAKQESARQRHPLKRYGTPSDIGNAALWLLSEQSAWVTGQIFHIDGGMSTLKI</sequence>
<dbReference type="Pfam" id="PF13561">
    <property type="entry name" value="adh_short_C2"/>
    <property type="match status" value="1"/>
</dbReference>
<dbReference type="RefSeq" id="WP_114365717.1">
    <property type="nucleotide sequence ID" value="NZ_BHZF01000001.1"/>
</dbReference>
<evidence type="ECO:0000256" key="1">
    <source>
        <dbReference type="ARBA" id="ARBA00006484"/>
    </source>
</evidence>
<evidence type="ECO:0000259" key="3">
    <source>
        <dbReference type="SMART" id="SM00822"/>
    </source>
</evidence>
<dbReference type="PANTHER" id="PTHR43477">
    <property type="entry name" value="DIHYDROANTICAPSIN 7-DEHYDROGENASE"/>
    <property type="match status" value="1"/>
</dbReference>
<dbReference type="InterPro" id="IPR051122">
    <property type="entry name" value="SDR_DHRS6-like"/>
</dbReference>
<feature type="domain" description="Ketoreductase" evidence="3">
    <location>
        <begin position="2"/>
        <end position="163"/>
    </location>
</feature>
<dbReference type="PRINTS" id="PR00081">
    <property type="entry name" value="GDHRDH"/>
</dbReference>
<reference evidence="4 5" key="1">
    <citation type="submission" date="2018-07" db="EMBL/GenBank/DDBJ databases">
        <title>Genomic Encyclopedia of Type Strains, Phase IV (KMG-IV): sequencing the most valuable type-strain genomes for metagenomic binning, comparative biology and taxonomic classification.</title>
        <authorList>
            <person name="Goeker M."/>
        </authorList>
    </citation>
    <scope>NUCLEOTIDE SEQUENCE [LARGE SCALE GENOMIC DNA]</scope>
    <source>
        <strain evidence="4 5">DSM 21410</strain>
    </source>
</reference>
<dbReference type="Proteomes" id="UP000253517">
    <property type="component" value="Unassembled WGS sequence"/>
</dbReference>
<protein>
    <submittedName>
        <fullName evidence="4">NAD(P)-dependent dehydrogenase (Short-subunit alcohol dehydrogenase family)</fullName>
    </submittedName>
</protein>
<dbReference type="AlphaFoldDB" id="A0A369A808"/>
<gene>
    <name evidence="4" type="ORF">DES35_101536</name>
</gene>
<accession>A0A369A808</accession>
<dbReference type="InterPro" id="IPR057326">
    <property type="entry name" value="KR_dom"/>
</dbReference>
<dbReference type="Gene3D" id="3.40.50.720">
    <property type="entry name" value="NAD(P)-binding Rossmann-like Domain"/>
    <property type="match status" value="1"/>
</dbReference>
<name>A0A369A808_9FLAO</name>
<proteinExistence type="inferred from homology"/>
<dbReference type="InterPro" id="IPR036291">
    <property type="entry name" value="NAD(P)-bd_dom_sf"/>
</dbReference>
<organism evidence="4 5">
    <name type="scientific">Schleiferia thermophila</name>
    <dbReference type="NCBI Taxonomy" id="884107"/>
    <lineage>
        <taxon>Bacteria</taxon>
        <taxon>Pseudomonadati</taxon>
        <taxon>Bacteroidota</taxon>
        <taxon>Flavobacteriia</taxon>
        <taxon>Flavobacteriales</taxon>
        <taxon>Schleiferiaceae</taxon>
        <taxon>Schleiferia</taxon>
    </lineage>
</organism>
<dbReference type="SMART" id="SM00822">
    <property type="entry name" value="PKS_KR"/>
    <property type="match status" value="1"/>
</dbReference>
<evidence type="ECO:0000256" key="2">
    <source>
        <dbReference type="ARBA" id="ARBA00023002"/>
    </source>
</evidence>
<dbReference type="CDD" id="cd05233">
    <property type="entry name" value="SDR_c"/>
    <property type="match status" value="1"/>
</dbReference>
<dbReference type="GO" id="GO:0016491">
    <property type="term" value="F:oxidoreductase activity"/>
    <property type="evidence" value="ECO:0007669"/>
    <property type="project" value="UniProtKB-KW"/>
</dbReference>
<dbReference type="SUPFAM" id="SSF51735">
    <property type="entry name" value="NAD(P)-binding Rossmann-fold domains"/>
    <property type="match status" value="1"/>
</dbReference>